<reference evidence="2" key="1">
    <citation type="submission" date="2022-10" db="EMBL/GenBank/DDBJ databases">
        <title>Genome assembly of Pristionchus species.</title>
        <authorList>
            <person name="Yoshida K."/>
            <person name="Sommer R.J."/>
        </authorList>
    </citation>
    <scope>NUCLEOTIDE SEQUENCE [LARGE SCALE GENOMIC DNA]</scope>
    <source>
        <strain evidence="2">RS5460</strain>
    </source>
</reference>
<dbReference type="AlphaFoldDB" id="A0AAN5IFT4"/>
<organism evidence="1 2">
    <name type="scientific">Pristionchus mayeri</name>
    <dbReference type="NCBI Taxonomy" id="1317129"/>
    <lineage>
        <taxon>Eukaryota</taxon>
        <taxon>Metazoa</taxon>
        <taxon>Ecdysozoa</taxon>
        <taxon>Nematoda</taxon>
        <taxon>Chromadorea</taxon>
        <taxon>Rhabditida</taxon>
        <taxon>Rhabditina</taxon>
        <taxon>Diplogasteromorpha</taxon>
        <taxon>Diplogasteroidea</taxon>
        <taxon>Neodiplogasteridae</taxon>
        <taxon>Pristionchus</taxon>
    </lineage>
</organism>
<accession>A0AAN5IFT4</accession>
<dbReference type="Proteomes" id="UP001328107">
    <property type="component" value="Unassembled WGS sequence"/>
</dbReference>
<name>A0AAN5IFT4_9BILA</name>
<gene>
    <name evidence="1" type="ORF">PMAYCL1PPCAC_31771</name>
</gene>
<evidence type="ECO:0000313" key="2">
    <source>
        <dbReference type="Proteomes" id="UP001328107"/>
    </source>
</evidence>
<proteinExistence type="predicted"/>
<evidence type="ECO:0000313" key="1">
    <source>
        <dbReference type="EMBL" id="GMR61576.1"/>
    </source>
</evidence>
<protein>
    <submittedName>
        <fullName evidence="1">Uncharacterized protein</fullName>
    </submittedName>
</protein>
<comment type="caution">
    <text evidence="1">The sequence shown here is derived from an EMBL/GenBank/DDBJ whole genome shotgun (WGS) entry which is preliminary data.</text>
</comment>
<sequence length="81" mass="8612">MRNSNLIAASLHIPQASIGSVHLQSVLSQSRTQPSISATFTAPPSRLALSTIEELIPSAKLHSDSVQLRPLDLLITKAVVS</sequence>
<keyword evidence="2" id="KW-1185">Reference proteome</keyword>
<dbReference type="EMBL" id="BTRK01000006">
    <property type="protein sequence ID" value="GMR61576.1"/>
    <property type="molecule type" value="Genomic_DNA"/>
</dbReference>